<dbReference type="Gene3D" id="1.10.1040.10">
    <property type="entry name" value="N-(1-d-carboxylethyl)-l-norvaline Dehydrogenase, domain 2"/>
    <property type="match status" value="1"/>
</dbReference>
<dbReference type="InterPro" id="IPR013328">
    <property type="entry name" value="6PGD_dom2"/>
</dbReference>
<dbReference type="GO" id="GO:0016491">
    <property type="term" value="F:oxidoreductase activity"/>
    <property type="evidence" value="ECO:0007669"/>
    <property type="project" value="UniProtKB-KW"/>
</dbReference>
<feature type="active site" evidence="3">
    <location>
        <position position="175"/>
    </location>
</feature>
<accession>A0A1I7ERH3</accession>
<dbReference type="PIRSF" id="PIRSF000103">
    <property type="entry name" value="HIBADH"/>
    <property type="match status" value="1"/>
</dbReference>
<dbReference type="RefSeq" id="WP_279630586.1">
    <property type="nucleotide sequence ID" value="NZ_FPBH01000057.1"/>
</dbReference>
<dbReference type="InterPro" id="IPR036291">
    <property type="entry name" value="NAD(P)-bd_dom_sf"/>
</dbReference>
<organism evidence="6 7">
    <name type="scientific">Paraburkholderia aspalathi</name>
    <dbReference type="NCBI Taxonomy" id="1324617"/>
    <lineage>
        <taxon>Bacteria</taxon>
        <taxon>Pseudomonadati</taxon>
        <taxon>Pseudomonadota</taxon>
        <taxon>Betaproteobacteria</taxon>
        <taxon>Burkholderiales</taxon>
        <taxon>Burkholderiaceae</taxon>
        <taxon>Paraburkholderia</taxon>
    </lineage>
</organism>
<evidence type="ECO:0000259" key="4">
    <source>
        <dbReference type="Pfam" id="PF03446"/>
    </source>
</evidence>
<dbReference type="EMBL" id="FPBH01000057">
    <property type="protein sequence ID" value="SFU26517.1"/>
    <property type="molecule type" value="Genomic_DNA"/>
</dbReference>
<dbReference type="Pfam" id="PF03446">
    <property type="entry name" value="NAD_binding_2"/>
    <property type="match status" value="1"/>
</dbReference>
<dbReference type="AlphaFoldDB" id="A0A1I7ERH3"/>
<evidence type="ECO:0000256" key="2">
    <source>
        <dbReference type="ARBA" id="ARBA00023027"/>
    </source>
</evidence>
<dbReference type="PANTHER" id="PTHR43060">
    <property type="entry name" value="3-HYDROXYISOBUTYRATE DEHYDROGENASE-LIKE 1, MITOCHONDRIAL-RELATED"/>
    <property type="match status" value="1"/>
</dbReference>
<dbReference type="SUPFAM" id="SSF51735">
    <property type="entry name" value="NAD(P)-binding Rossmann-fold domains"/>
    <property type="match status" value="1"/>
</dbReference>
<dbReference type="SUPFAM" id="SSF48179">
    <property type="entry name" value="6-phosphogluconate dehydrogenase C-terminal domain-like"/>
    <property type="match status" value="1"/>
</dbReference>
<gene>
    <name evidence="6" type="ORF">SAMN05192563_105728</name>
</gene>
<dbReference type="GO" id="GO:0051287">
    <property type="term" value="F:NAD binding"/>
    <property type="evidence" value="ECO:0007669"/>
    <property type="project" value="InterPro"/>
</dbReference>
<proteinExistence type="predicted"/>
<dbReference type="Gene3D" id="3.40.50.720">
    <property type="entry name" value="NAD(P)-binding Rossmann-like Domain"/>
    <property type="match status" value="1"/>
</dbReference>
<keyword evidence="1" id="KW-0560">Oxidoreductase</keyword>
<dbReference type="InterPro" id="IPR008927">
    <property type="entry name" value="6-PGluconate_DH-like_C_sf"/>
</dbReference>
<evidence type="ECO:0000259" key="5">
    <source>
        <dbReference type="Pfam" id="PF14833"/>
    </source>
</evidence>
<reference evidence="6 7" key="1">
    <citation type="submission" date="2016-10" db="EMBL/GenBank/DDBJ databases">
        <authorList>
            <person name="de Groot N.N."/>
        </authorList>
    </citation>
    <scope>NUCLEOTIDE SEQUENCE [LARGE SCALE GENOMIC DNA]</scope>
    <source>
        <strain evidence="6 7">LMG 27731</strain>
    </source>
</reference>
<dbReference type="InterPro" id="IPR015815">
    <property type="entry name" value="HIBADH-related"/>
</dbReference>
<evidence type="ECO:0000256" key="1">
    <source>
        <dbReference type="ARBA" id="ARBA00023002"/>
    </source>
</evidence>
<protein>
    <submittedName>
        <fullName evidence="6">3-hydroxyisobutyrate dehydrogenase</fullName>
    </submittedName>
</protein>
<dbReference type="GO" id="GO:0050661">
    <property type="term" value="F:NADP binding"/>
    <property type="evidence" value="ECO:0007669"/>
    <property type="project" value="InterPro"/>
</dbReference>
<sequence length="302" mass="32327">MTSPSIRKLRLGFVGLGVMGEPMCANLIRKSGVPVYVHDLDSERLIRAVDAGAIAVDSVEAVGAEADVIFLSLPSIVQVEAVCASLLDLGRPILVVDMSTSDVARTRLLAERLAAANIQFVDAPVARTKEAAVQGTLFISVGGSHELFETVQPFLAHMGSDVLHCGDVGCGQIVKVLNNMMALMTINALSEILTIGRRAGMDGKQLFDALARSSADSFILRNHGMKCLVPDSFPEKAFPVDYAIKDASTALQLAEQVDFHPRIARYTHDVLCTAQEAGYGLNYHPVVIRVVDGRVASTLGEL</sequence>
<feature type="domain" description="3-hydroxyisobutyrate dehydrogenase-like NAD-binding" evidence="5">
    <location>
        <begin position="169"/>
        <end position="289"/>
    </location>
</feature>
<dbReference type="InterPro" id="IPR006115">
    <property type="entry name" value="6PGDH_NADP-bd"/>
</dbReference>
<evidence type="ECO:0000313" key="6">
    <source>
        <dbReference type="EMBL" id="SFU26517.1"/>
    </source>
</evidence>
<dbReference type="Proteomes" id="UP000198844">
    <property type="component" value="Unassembled WGS sequence"/>
</dbReference>
<name>A0A1I7ERH3_9BURK</name>
<evidence type="ECO:0000313" key="7">
    <source>
        <dbReference type="Proteomes" id="UP000198844"/>
    </source>
</evidence>
<keyword evidence="2" id="KW-0520">NAD</keyword>
<dbReference type="Pfam" id="PF14833">
    <property type="entry name" value="NAD_binding_11"/>
    <property type="match status" value="1"/>
</dbReference>
<dbReference type="PANTHER" id="PTHR43060:SF15">
    <property type="entry name" value="3-HYDROXYISOBUTYRATE DEHYDROGENASE-LIKE 1, MITOCHONDRIAL-RELATED"/>
    <property type="match status" value="1"/>
</dbReference>
<evidence type="ECO:0000256" key="3">
    <source>
        <dbReference type="PIRSR" id="PIRSR000103-1"/>
    </source>
</evidence>
<feature type="domain" description="6-phosphogluconate dehydrogenase NADP-binding" evidence="4">
    <location>
        <begin position="11"/>
        <end position="166"/>
    </location>
</feature>
<dbReference type="InterPro" id="IPR029154">
    <property type="entry name" value="HIBADH-like_NADP-bd"/>
</dbReference>